<comment type="similarity">
    <text evidence="1">Belongs to the short-chain dehydrogenases/reductases (SDR) family.</text>
</comment>
<accession>A0A7M2YYS9</accession>
<dbReference type="AlphaFoldDB" id="A0A7M2YYS9"/>
<dbReference type="EMBL" id="QQZY01000002">
    <property type="protein sequence ID" value="RDI75317.1"/>
    <property type="molecule type" value="Genomic_DNA"/>
</dbReference>
<dbReference type="PRINTS" id="PR00080">
    <property type="entry name" value="SDRFAMILY"/>
</dbReference>
<comment type="caution">
    <text evidence="3">The sequence shown here is derived from an EMBL/GenBank/DDBJ whole genome shotgun (WGS) entry which is preliminary data.</text>
</comment>
<dbReference type="SUPFAM" id="SSF51735">
    <property type="entry name" value="NAD(P)-binding Rossmann-fold domains"/>
    <property type="match status" value="1"/>
</dbReference>
<protein>
    <submittedName>
        <fullName evidence="3">Dehydrogenase</fullName>
    </submittedName>
</protein>
<dbReference type="InterPro" id="IPR036291">
    <property type="entry name" value="NAD(P)-bd_dom_sf"/>
</dbReference>
<dbReference type="Pfam" id="PF13561">
    <property type="entry name" value="adh_short_C2"/>
    <property type="match status" value="1"/>
</dbReference>
<name>A0A7M2YYS9_9ACTN</name>
<dbReference type="NCBIfam" id="NF005559">
    <property type="entry name" value="PRK07231.1"/>
    <property type="match status" value="1"/>
</dbReference>
<dbReference type="PANTHER" id="PTHR42760">
    <property type="entry name" value="SHORT-CHAIN DEHYDROGENASES/REDUCTASES FAMILY MEMBER"/>
    <property type="match status" value="1"/>
</dbReference>
<dbReference type="FunFam" id="3.40.50.720:FF:000084">
    <property type="entry name" value="Short-chain dehydrogenase reductase"/>
    <property type="match status" value="1"/>
</dbReference>
<dbReference type="CDD" id="cd05233">
    <property type="entry name" value="SDR_c"/>
    <property type="match status" value="1"/>
</dbReference>
<dbReference type="InterPro" id="IPR002347">
    <property type="entry name" value="SDR_fam"/>
</dbReference>
<evidence type="ECO:0000313" key="3">
    <source>
        <dbReference type="EMBL" id="RDI75317.1"/>
    </source>
</evidence>
<dbReference type="Proteomes" id="UP000254134">
    <property type="component" value="Unassembled WGS sequence"/>
</dbReference>
<keyword evidence="4" id="KW-1185">Reference proteome</keyword>
<reference evidence="3 4" key="1">
    <citation type="submission" date="2018-07" db="EMBL/GenBank/DDBJ databases">
        <title>High-quality-draft genome sequence of Gaiella occulta.</title>
        <authorList>
            <person name="Severino R."/>
            <person name="Froufe H.J.C."/>
            <person name="Rainey F.A."/>
            <person name="Barroso C."/>
            <person name="Albuquerque L."/>
            <person name="Lobo-Da-Cunha A."/>
            <person name="Da Costa M.S."/>
            <person name="Egas C."/>
        </authorList>
    </citation>
    <scope>NUCLEOTIDE SEQUENCE [LARGE SCALE GENOMIC DNA]</scope>
    <source>
        <strain evidence="3 4">F2-233</strain>
    </source>
</reference>
<dbReference type="GO" id="GO:0016616">
    <property type="term" value="F:oxidoreductase activity, acting on the CH-OH group of donors, NAD or NADP as acceptor"/>
    <property type="evidence" value="ECO:0007669"/>
    <property type="project" value="TreeGrafter"/>
</dbReference>
<organism evidence="3 4">
    <name type="scientific">Gaiella occulta</name>
    <dbReference type="NCBI Taxonomy" id="1002870"/>
    <lineage>
        <taxon>Bacteria</taxon>
        <taxon>Bacillati</taxon>
        <taxon>Actinomycetota</taxon>
        <taxon>Thermoleophilia</taxon>
        <taxon>Gaiellales</taxon>
        <taxon>Gaiellaceae</taxon>
        <taxon>Gaiella</taxon>
    </lineage>
</organism>
<evidence type="ECO:0000313" key="4">
    <source>
        <dbReference type="Proteomes" id="UP000254134"/>
    </source>
</evidence>
<proteinExistence type="inferred from homology"/>
<dbReference type="RefSeq" id="WP_220150464.1">
    <property type="nucleotide sequence ID" value="NZ_QQZY01000002.1"/>
</dbReference>
<dbReference type="PANTHER" id="PTHR42760:SF133">
    <property type="entry name" value="3-OXOACYL-[ACYL-CARRIER-PROTEIN] REDUCTASE"/>
    <property type="match status" value="1"/>
</dbReference>
<reference evidence="4" key="2">
    <citation type="journal article" date="2019" name="MicrobiologyOpen">
        <title>High-quality draft genome sequence of Gaiella occulta isolated from a 150 meter deep mineral water borehole and comparison with the genome sequences of other deep-branching lineages of the phylum Actinobacteria.</title>
        <authorList>
            <person name="Severino R."/>
            <person name="Froufe H.J.C."/>
            <person name="Barroso C."/>
            <person name="Albuquerque L."/>
            <person name="Lobo-da-Cunha A."/>
            <person name="da Costa M.S."/>
            <person name="Egas C."/>
        </authorList>
    </citation>
    <scope>NUCLEOTIDE SEQUENCE [LARGE SCALE GENOMIC DNA]</scope>
    <source>
        <strain evidence="4">F2-233</strain>
    </source>
</reference>
<gene>
    <name evidence="3" type="ORF">Gocc_1115</name>
</gene>
<dbReference type="Gene3D" id="3.40.50.720">
    <property type="entry name" value="NAD(P)-binding Rossmann-like Domain"/>
    <property type="match status" value="1"/>
</dbReference>
<evidence type="ECO:0000256" key="2">
    <source>
        <dbReference type="ARBA" id="ARBA00023002"/>
    </source>
</evidence>
<dbReference type="PRINTS" id="PR00081">
    <property type="entry name" value="GDHRDH"/>
</dbReference>
<keyword evidence="2" id="KW-0560">Oxidoreductase</keyword>
<evidence type="ECO:0000256" key="1">
    <source>
        <dbReference type="ARBA" id="ARBA00006484"/>
    </source>
</evidence>
<sequence>MTVSPTSPYDLRGRVAAVTGASSGIGQAIAAALARAGADVAGLSLDDGGETHEMVVALGRRSVQLSGDTGDPAAAERLADVAVAELGRLDIWVNNAARLLVKPFLETSEDDWRDLLAPNLLGYVWGCRAAARRMVAAGGGRIVNVSSAADVQPLADLSAYITAKGGIVGLTKALAVELAPYGITVNALAPGATDTPLNKRAYTPEVRATYERRISLGRIGTPEEVADAAVFLASDASRYVTGHELLVDGGLTINGSVGHART</sequence>